<gene>
    <name evidence="1" type="ORF">Prudu_1465S000400</name>
</gene>
<proteinExistence type="predicted"/>
<dbReference type="EMBL" id="AP021802">
    <property type="protein sequence ID" value="BBN70373.1"/>
    <property type="molecule type" value="Genomic_DNA"/>
</dbReference>
<dbReference type="AlphaFoldDB" id="A0A5H2XRB8"/>
<organism evidence="1">
    <name type="scientific">Prunus dulcis</name>
    <name type="common">Almond</name>
    <name type="synonym">Amygdalus dulcis</name>
    <dbReference type="NCBI Taxonomy" id="3755"/>
    <lineage>
        <taxon>Eukaryota</taxon>
        <taxon>Viridiplantae</taxon>
        <taxon>Streptophyta</taxon>
        <taxon>Embryophyta</taxon>
        <taxon>Tracheophyta</taxon>
        <taxon>Spermatophyta</taxon>
        <taxon>Magnoliopsida</taxon>
        <taxon>eudicotyledons</taxon>
        <taxon>Gunneridae</taxon>
        <taxon>Pentapetalae</taxon>
        <taxon>rosids</taxon>
        <taxon>fabids</taxon>
        <taxon>Rosales</taxon>
        <taxon>Rosaceae</taxon>
        <taxon>Amygdaloideae</taxon>
        <taxon>Amygdaleae</taxon>
        <taxon>Prunus</taxon>
    </lineage>
</organism>
<name>A0A5H2XRB8_PRUDU</name>
<protein>
    <submittedName>
        <fullName evidence="1">Scorpion toxin-like knottin superfamily protein</fullName>
    </submittedName>
</protein>
<reference evidence="1" key="1">
    <citation type="journal article" date="2019" name="Science">
        <title>Mutation of a bHLH transcription factor allowed almond domestication.</title>
        <authorList>
            <person name="Sanchez-Perez R."/>
            <person name="Pavan S."/>
            <person name="Mazzeo R."/>
            <person name="Moldovan C."/>
            <person name="Aiese Cigliano R."/>
            <person name="Del Cueto J."/>
            <person name="Ricciardi F."/>
            <person name="Lotti C."/>
            <person name="Ricciardi L."/>
            <person name="Dicenta F."/>
            <person name="Lopez-Marques R.L."/>
            <person name="Lindberg Moller B."/>
        </authorList>
    </citation>
    <scope>NUCLEOTIDE SEQUENCE</scope>
</reference>
<accession>A0A5H2XRB8</accession>
<sequence length="111" mass="12530">MALSAIVSHGEEILHCACTFALHCLGFTRDGGAKRGKGLSVTEPWVPWTMHPPPQLCSRLQERRLLRWQMPRLSSPLLLHSPLLITGSSLINQVDRSYKKMRCMLYATSSR</sequence>
<evidence type="ECO:0000313" key="1">
    <source>
        <dbReference type="EMBL" id="BBN70373.1"/>
    </source>
</evidence>